<keyword evidence="8" id="KW-0460">Magnesium</keyword>
<dbReference type="GO" id="GO:0006281">
    <property type="term" value="P:DNA repair"/>
    <property type="evidence" value="ECO:0007669"/>
    <property type="project" value="UniProtKB-KW"/>
</dbReference>
<dbReference type="InterPro" id="IPR015797">
    <property type="entry name" value="NUDIX_hydrolase-like_dom_sf"/>
</dbReference>
<evidence type="ECO:0000256" key="2">
    <source>
        <dbReference type="ARBA" id="ARBA00005582"/>
    </source>
</evidence>
<dbReference type="RefSeq" id="WP_128520459.1">
    <property type="nucleotide sequence ID" value="NZ_RJQC01000002.1"/>
</dbReference>
<dbReference type="PRINTS" id="PR00502">
    <property type="entry name" value="NUDIXFAMILY"/>
</dbReference>
<accession>A0A3N0I0W0</accession>
<evidence type="ECO:0000256" key="11">
    <source>
        <dbReference type="ARBA" id="ARBA00038905"/>
    </source>
</evidence>
<keyword evidence="6" id="KW-0227">DNA damage</keyword>
<evidence type="ECO:0000313" key="15">
    <source>
        <dbReference type="Proteomes" id="UP000276568"/>
    </source>
</evidence>
<keyword evidence="3" id="KW-0515">Mutator protein</keyword>
<evidence type="ECO:0000256" key="1">
    <source>
        <dbReference type="ARBA" id="ARBA00001946"/>
    </source>
</evidence>
<evidence type="ECO:0000259" key="13">
    <source>
        <dbReference type="PROSITE" id="PS51462"/>
    </source>
</evidence>
<comment type="caution">
    <text evidence="14">The sequence shown here is derived from an EMBL/GenBank/DDBJ whole genome shotgun (WGS) entry which is preliminary data.</text>
</comment>
<keyword evidence="15" id="KW-1185">Reference proteome</keyword>
<dbReference type="GO" id="GO:0044716">
    <property type="term" value="F:8-oxo-GDP phosphatase activity"/>
    <property type="evidence" value="ECO:0007669"/>
    <property type="project" value="TreeGrafter"/>
</dbReference>
<evidence type="ECO:0000256" key="6">
    <source>
        <dbReference type="ARBA" id="ARBA00022763"/>
    </source>
</evidence>
<keyword evidence="5" id="KW-0479">Metal-binding</keyword>
<evidence type="ECO:0000256" key="9">
    <source>
        <dbReference type="ARBA" id="ARBA00023204"/>
    </source>
</evidence>
<dbReference type="PROSITE" id="PS00893">
    <property type="entry name" value="NUDIX_BOX"/>
    <property type="match status" value="1"/>
</dbReference>
<dbReference type="Pfam" id="PF00293">
    <property type="entry name" value="NUDIX"/>
    <property type="match status" value="1"/>
</dbReference>
<sequence>MIEVVCGALIQQGKVLIARRNYGSSKGMYEFPGGKVEKNETKEKALIREMKEELDIDIHTIQYLSESEDQQEYPFHLTCFLCFSNQVPKMIVHDDFIWTTPDHIYDHHFFKSDIGLVKSLKKVWPYVSQNK</sequence>
<dbReference type="GO" id="GO:0044715">
    <property type="term" value="F:8-oxo-dGDP phosphatase activity"/>
    <property type="evidence" value="ECO:0007669"/>
    <property type="project" value="TreeGrafter"/>
</dbReference>
<dbReference type="GO" id="GO:0006260">
    <property type="term" value="P:DNA replication"/>
    <property type="evidence" value="ECO:0007669"/>
    <property type="project" value="UniProtKB-KW"/>
</dbReference>
<gene>
    <name evidence="14" type="ORF">EDX97_07135</name>
</gene>
<evidence type="ECO:0000256" key="8">
    <source>
        <dbReference type="ARBA" id="ARBA00022842"/>
    </source>
</evidence>
<proteinExistence type="inferred from homology"/>
<feature type="domain" description="Nudix hydrolase" evidence="13">
    <location>
        <begin position="1"/>
        <end position="122"/>
    </location>
</feature>
<organism evidence="14 15">
    <name type="scientific">Absicoccus porci</name>
    <dbReference type="NCBI Taxonomy" id="2486576"/>
    <lineage>
        <taxon>Bacteria</taxon>
        <taxon>Bacillati</taxon>
        <taxon>Bacillota</taxon>
        <taxon>Erysipelotrichia</taxon>
        <taxon>Erysipelotrichales</taxon>
        <taxon>Erysipelotrichaceae</taxon>
        <taxon>Absicoccus</taxon>
    </lineage>
</organism>
<evidence type="ECO:0000256" key="5">
    <source>
        <dbReference type="ARBA" id="ARBA00022723"/>
    </source>
</evidence>
<evidence type="ECO:0000313" key="14">
    <source>
        <dbReference type="EMBL" id="RNM30548.1"/>
    </source>
</evidence>
<keyword evidence="9" id="KW-0234">DNA repair</keyword>
<dbReference type="AlphaFoldDB" id="A0A3N0I0W0"/>
<dbReference type="CDD" id="cd03425">
    <property type="entry name" value="NUDIX_MutT_NudA_like"/>
    <property type="match status" value="1"/>
</dbReference>
<dbReference type="GO" id="GO:0008413">
    <property type="term" value="F:8-oxo-7,8-dihydroguanosine triphosphate pyrophosphatase activity"/>
    <property type="evidence" value="ECO:0007669"/>
    <property type="project" value="TreeGrafter"/>
</dbReference>
<dbReference type="GO" id="GO:0035539">
    <property type="term" value="F:8-oxo-7,8-dihydrodeoxyguanosine triphosphate pyrophosphatase activity"/>
    <property type="evidence" value="ECO:0007669"/>
    <property type="project" value="UniProtKB-EC"/>
</dbReference>
<dbReference type="OrthoDB" id="9810648at2"/>
<evidence type="ECO:0000256" key="4">
    <source>
        <dbReference type="ARBA" id="ARBA00022705"/>
    </source>
</evidence>
<dbReference type="InterPro" id="IPR020084">
    <property type="entry name" value="NUDIX_hydrolase_CS"/>
</dbReference>
<dbReference type="PANTHER" id="PTHR47707:SF1">
    <property type="entry name" value="NUDIX HYDROLASE FAMILY PROTEIN"/>
    <property type="match status" value="1"/>
</dbReference>
<dbReference type="Gene3D" id="3.90.79.10">
    <property type="entry name" value="Nucleoside Triphosphate Pyrophosphohydrolase"/>
    <property type="match status" value="1"/>
</dbReference>
<name>A0A3N0I0W0_9FIRM</name>
<dbReference type="PROSITE" id="PS51462">
    <property type="entry name" value="NUDIX"/>
    <property type="match status" value="1"/>
</dbReference>
<dbReference type="GO" id="GO:0046872">
    <property type="term" value="F:metal ion binding"/>
    <property type="evidence" value="ECO:0007669"/>
    <property type="project" value="UniProtKB-KW"/>
</dbReference>
<dbReference type="EMBL" id="RJQC01000002">
    <property type="protein sequence ID" value="RNM30548.1"/>
    <property type="molecule type" value="Genomic_DNA"/>
</dbReference>
<protein>
    <recommendedName>
        <fullName evidence="11">8-oxo-dGTP diphosphatase</fullName>
        <ecNumber evidence="11">3.6.1.55</ecNumber>
    </recommendedName>
</protein>
<dbReference type="InterPro" id="IPR020476">
    <property type="entry name" value="Nudix_hydrolase"/>
</dbReference>
<dbReference type="SUPFAM" id="SSF55811">
    <property type="entry name" value="Nudix"/>
    <property type="match status" value="1"/>
</dbReference>
<dbReference type="InterPro" id="IPR000086">
    <property type="entry name" value="NUDIX_hydrolase_dom"/>
</dbReference>
<keyword evidence="4" id="KW-0235">DNA replication</keyword>
<dbReference type="Proteomes" id="UP000276568">
    <property type="component" value="Unassembled WGS sequence"/>
</dbReference>
<evidence type="ECO:0000256" key="10">
    <source>
        <dbReference type="ARBA" id="ARBA00035861"/>
    </source>
</evidence>
<dbReference type="InterPro" id="IPR047127">
    <property type="entry name" value="MutT-like"/>
</dbReference>
<comment type="cofactor">
    <cofactor evidence="1">
        <name>Mg(2+)</name>
        <dbReference type="ChEBI" id="CHEBI:18420"/>
    </cofactor>
</comment>
<reference evidence="14 15" key="1">
    <citation type="submission" date="2018-11" db="EMBL/GenBank/DDBJ databases">
        <title>Clostridium sp. nov., a member of the family Erysipelotrichaceae isolated from pig faeces.</title>
        <authorList>
            <person name="Chang Y.-H."/>
        </authorList>
    </citation>
    <scope>NUCLEOTIDE SEQUENCE [LARGE SCALE GENOMIC DNA]</scope>
    <source>
        <strain evidence="14 15">YH-panp20</strain>
    </source>
</reference>
<evidence type="ECO:0000256" key="3">
    <source>
        <dbReference type="ARBA" id="ARBA00022457"/>
    </source>
</evidence>
<evidence type="ECO:0000256" key="12">
    <source>
        <dbReference type="RuleBase" id="RU003476"/>
    </source>
</evidence>
<evidence type="ECO:0000256" key="7">
    <source>
        <dbReference type="ARBA" id="ARBA00022801"/>
    </source>
</evidence>
<keyword evidence="7 12" id="KW-0378">Hydrolase</keyword>
<dbReference type="EC" id="3.6.1.55" evidence="11"/>
<comment type="catalytic activity">
    <reaction evidence="10">
        <text>8-oxo-dGTP + H2O = 8-oxo-dGMP + diphosphate + H(+)</text>
        <dbReference type="Rhea" id="RHEA:31575"/>
        <dbReference type="ChEBI" id="CHEBI:15377"/>
        <dbReference type="ChEBI" id="CHEBI:15378"/>
        <dbReference type="ChEBI" id="CHEBI:33019"/>
        <dbReference type="ChEBI" id="CHEBI:63224"/>
        <dbReference type="ChEBI" id="CHEBI:77896"/>
        <dbReference type="EC" id="3.6.1.55"/>
    </reaction>
</comment>
<comment type="similarity">
    <text evidence="2 12">Belongs to the Nudix hydrolase family.</text>
</comment>
<dbReference type="PANTHER" id="PTHR47707">
    <property type="entry name" value="8-OXO-DGTP DIPHOSPHATASE"/>
    <property type="match status" value="1"/>
</dbReference>